<keyword evidence="15" id="KW-1185">Reference proteome</keyword>
<dbReference type="EMBL" id="ML143386">
    <property type="protein sequence ID" value="TBU35797.1"/>
    <property type="molecule type" value="Genomic_DNA"/>
</dbReference>
<gene>
    <name evidence="14" type="ORF">BD310DRAFT_911759</name>
    <name evidence="13" type="ORF">BD311DRAFT_744627</name>
</gene>
<evidence type="ECO:0000256" key="2">
    <source>
        <dbReference type="ARBA" id="ARBA00007733"/>
    </source>
</evidence>
<evidence type="ECO:0000313" key="13">
    <source>
        <dbReference type="EMBL" id="TBU35797.1"/>
    </source>
</evidence>
<dbReference type="SUPFAM" id="SSF52156">
    <property type="entry name" value="Initiation factor IF2/eIF5b, domain 3"/>
    <property type="match status" value="1"/>
</dbReference>
<sequence length="858" mass="92714">MRRSLRIARLGVRSASTATQTKPKWQYDAQAGPSTGVPQSRSWARPPEALPKAGRTLSDGNSDTSIPRKRSWQRPQAGQSGLKDLPETIHARTARDRPPAQHLRSESREPTLSSSRKPRMERTGPLGLDNILRSDRVQKASTALEQGAKTARTDESEDTAQVRGSEGQRGKAHSSLVWTPGMDAGEKQDYRNRQRRSQFKERGSLMSRLGHDLEDLDHSRNSRTPVQVTAKEKEKTAKAPKVAKQAHVDVFIPSVVSVGNLARLLRVKLDTLLRRMARVGMESEASHDHMLTSEYASLLALEFNRNPVVNDEAAFDIYPPPPHPEPTTLPERPPVVTIMGHVDHGKTTLLDTLRSTSVAKGEAGGITQHIGAFSVPVPASGSSSGSTRTITFLDTPGHAAFSAMRARGASVTDIVVLVVAADDGIMPQTREVLDLVKNSKVGLVVAINKVDKPGADITKVEHALLAEGVQLETFGGDIPSVPVSGLTGQGLDQLVETISALAEMQDLRAEREGMIQGYVLESKVTKGLGPTGTVLVLRGNLKPGQHLICGTTSAKVRLLSDSNGKPVKVAYPGMAVTVSGWKELPNAGDEVLTGSESDIKKALTNRARKAEMEAALVDLEAINEHRRTEREKREAEEDTDKPKTASEPQGPKELRLVIKGDVSGSVEAVVNALEVIGNDVARTKIIATGVGDVTESDIMRAKAAEGMVIAFSVKVPRVVENEAASQHVPIVSSSIIYKLMDTVTQKVIELLPPIVEKRVTGEATVLQLFDISLKGKKTTQVGGCRVTNGVVDKSKLARVVRNGEIIHEGRLDALKQHKKDVVEVGKGIECGMNLADFNDLRVGDIVEMYEEVLSPGKL</sequence>
<dbReference type="InterPro" id="IPR036925">
    <property type="entry name" value="TIF_IF2_dom3_sf"/>
</dbReference>
<comment type="similarity">
    <text evidence="2">Belongs to the TRAFAC class translation factor GTPase superfamily. Classic translation factor GTPase family. IF-2 subfamily.</text>
</comment>
<comment type="function">
    <text evidence="9">One of the essential components for the initiation of protein synthesis. Protects formylmethionyl-tRNA from spontaneous hydrolysis and promotes its binding to the 30S ribosomal subunits. Also involved in the hydrolysis of GTP during the formation of the 70S ribosomal complex.</text>
</comment>
<evidence type="ECO:0000313" key="15">
    <source>
        <dbReference type="Proteomes" id="UP000292082"/>
    </source>
</evidence>
<dbReference type="Pfam" id="PF22042">
    <property type="entry name" value="EF-G_D2"/>
    <property type="match status" value="1"/>
</dbReference>
<dbReference type="InterPro" id="IPR000178">
    <property type="entry name" value="TF_IF2_bacterial-like"/>
</dbReference>
<dbReference type="SUPFAM" id="SSF52540">
    <property type="entry name" value="P-loop containing nucleoside triphosphate hydrolases"/>
    <property type="match status" value="1"/>
</dbReference>
<feature type="compositionally biased region" description="Polar residues" evidence="11">
    <location>
        <begin position="32"/>
        <end position="42"/>
    </location>
</feature>
<dbReference type="OrthoDB" id="361630at2759"/>
<evidence type="ECO:0000256" key="7">
    <source>
        <dbReference type="ARBA" id="ARBA00023128"/>
    </source>
</evidence>
<dbReference type="InterPro" id="IPR053905">
    <property type="entry name" value="EF-G-like_DII"/>
</dbReference>
<keyword evidence="3" id="KW-0396">Initiation factor</keyword>
<dbReference type="PANTHER" id="PTHR43381:SF20">
    <property type="entry name" value="TRANSLATION INITIATION FACTOR IF-2, MITOCHONDRIAL"/>
    <property type="match status" value="1"/>
</dbReference>
<dbReference type="EMBL" id="ML145084">
    <property type="protein sequence ID" value="TBU65642.1"/>
    <property type="molecule type" value="Genomic_DNA"/>
</dbReference>
<keyword evidence="7" id="KW-0496">Mitochondrion</keyword>
<keyword evidence="4" id="KW-0547">Nucleotide-binding</keyword>
<accession>A0A4Q9QCX2</accession>
<evidence type="ECO:0000256" key="3">
    <source>
        <dbReference type="ARBA" id="ARBA00022540"/>
    </source>
</evidence>
<name>A0A4Q9QCX2_9APHY</name>
<dbReference type="PROSITE" id="PS51722">
    <property type="entry name" value="G_TR_2"/>
    <property type="match status" value="1"/>
</dbReference>
<dbReference type="SUPFAM" id="SSF50447">
    <property type="entry name" value="Translation proteins"/>
    <property type="match status" value="2"/>
</dbReference>
<dbReference type="InterPro" id="IPR000795">
    <property type="entry name" value="T_Tr_GTP-bd_dom"/>
</dbReference>
<feature type="region of interest" description="Disordered" evidence="11">
    <location>
        <begin position="620"/>
        <end position="654"/>
    </location>
</feature>
<dbReference type="Gene3D" id="3.40.50.300">
    <property type="entry name" value="P-loop containing nucleotide triphosphate hydrolases"/>
    <property type="match status" value="1"/>
</dbReference>
<dbReference type="CDD" id="cd01887">
    <property type="entry name" value="IF2_eIF5B"/>
    <property type="match status" value="1"/>
</dbReference>
<dbReference type="InterPro" id="IPR027417">
    <property type="entry name" value="P-loop_NTPase"/>
</dbReference>
<dbReference type="FunFam" id="3.40.50.10050:FF:000001">
    <property type="entry name" value="Translation initiation factor IF-2"/>
    <property type="match status" value="1"/>
</dbReference>
<keyword evidence="8" id="KW-0342">GTP-binding</keyword>
<dbReference type="InterPro" id="IPR015760">
    <property type="entry name" value="TIF_IF2"/>
</dbReference>
<dbReference type="Proteomes" id="UP000292082">
    <property type="component" value="Unassembled WGS sequence"/>
</dbReference>
<dbReference type="FunFam" id="3.40.50.300:FF:000019">
    <property type="entry name" value="Translation initiation factor IF-2"/>
    <property type="match status" value="1"/>
</dbReference>
<dbReference type="CDD" id="cd03702">
    <property type="entry name" value="IF2_mtIF2_II"/>
    <property type="match status" value="1"/>
</dbReference>
<feature type="domain" description="Tr-type G" evidence="12">
    <location>
        <begin position="331"/>
        <end position="508"/>
    </location>
</feature>
<evidence type="ECO:0000256" key="9">
    <source>
        <dbReference type="ARBA" id="ARBA00025162"/>
    </source>
</evidence>
<feature type="compositionally biased region" description="Polar residues" evidence="11">
    <location>
        <begin position="14"/>
        <end position="23"/>
    </location>
</feature>
<dbReference type="Pfam" id="PF11987">
    <property type="entry name" value="IF-2"/>
    <property type="match status" value="1"/>
</dbReference>
<feature type="compositionally biased region" description="Basic and acidic residues" evidence="11">
    <location>
        <begin position="622"/>
        <end position="654"/>
    </location>
</feature>
<dbReference type="PANTHER" id="PTHR43381">
    <property type="entry name" value="TRANSLATION INITIATION FACTOR IF-2-RELATED"/>
    <property type="match status" value="1"/>
</dbReference>
<evidence type="ECO:0000256" key="6">
    <source>
        <dbReference type="ARBA" id="ARBA00022946"/>
    </source>
</evidence>
<dbReference type="GO" id="GO:0003924">
    <property type="term" value="F:GTPase activity"/>
    <property type="evidence" value="ECO:0007669"/>
    <property type="project" value="InterPro"/>
</dbReference>
<dbReference type="GO" id="GO:0005739">
    <property type="term" value="C:mitochondrion"/>
    <property type="evidence" value="ECO:0007669"/>
    <property type="project" value="UniProtKB-SubCell"/>
</dbReference>
<dbReference type="FunFam" id="2.40.30.10:FF:000008">
    <property type="entry name" value="Translation initiation factor IF-2"/>
    <property type="match status" value="1"/>
</dbReference>
<feature type="region of interest" description="Disordered" evidence="11">
    <location>
        <begin position="1"/>
        <end position="207"/>
    </location>
</feature>
<dbReference type="Gene3D" id="3.40.50.10050">
    <property type="entry name" value="Translation initiation factor IF- 2, domain 3"/>
    <property type="match status" value="1"/>
</dbReference>
<proteinExistence type="inferred from homology"/>
<evidence type="ECO:0000256" key="8">
    <source>
        <dbReference type="ARBA" id="ARBA00023134"/>
    </source>
</evidence>
<evidence type="ECO:0000259" key="12">
    <source>
        <dbReference type="PROSITE" id="PS51722"/>
    </source>
</evidence>
<dbReference type="PRINTS" id="PR00315">
    <property type="entry name" value="ELONGATNFCT"/>
</dbReference>
<dbReference type="InterPro" id="IPR023115">
    <property type="entry name" value="TIF_IF2_dom3"/>
</dbReference>
<protein>
    <recommendedName>
        <fullName evidence="10">Translation initiation factor IF-2, mitochondrial</fullName>
    </recommendedName>
</protein>
<keyword evidence="5" id="KW-0648">Protein biosynthesis</keyword>
<dbReference type="InterPro" id="IPR009000">
    <property type="entry name" value="Transl_B-barrel_sf"/>
</dbReference>
<dbReference type="AlphaFoldDB" id="A0A4Q9QCX2"/>
<dbReference type="CDD" id="cd03692">
    <property type="entry name" value="mtIF2_IVc"/>
    <property type="match status" value="1"/>
</dbReference>
<evidence type="ECO:0000256" key="5">
    <source>
        <dbReference type="ARBA" id="ARBA00022917"/>
    </source>
</evidence>
<dbReference type="Gene3D" id="2.40.30.10">
    <property type="entry name" value="Translation factors"/>
    <property type="match status" value="2"/>
</dbReference>
<comment type="subcellular location">
    <subcellularLocation>
        <location evidence="1">Mitochondrion</location>
    </subcellularLocation>
</comment>
<dbReference type="STRING" id="114155.A0A4Q9QCX2"/>
<evidence type="ECO:0000256" key="4">
    <source>
        <dbReference type="ARBA" id="ARBA00022741"/>
    </source>
</evidence>
<dbReference type="InterPro" id="IPR005225">
    <property type="entry name" value="Small_GTP-bd"/>
</dbReference>
<feature type="compositionally biased region" description="Basic and acidic residues" evidence="11">
    <location>
        <begin position="84"/>
        <end position="109"/>
    </location>
</feature>
<keyword evidence="6" id="KW-0809">Transit peptide</keyword>
<evidence type="ECO:0000256" key="10">
    <source>
        <dbReference type="ARBA" id="ARBA00044200"/>
    </source>
</evidence>
<evidence type="ECO:0000313" key="14">
    <source>
        <dbReference type="EMBL" id="TBU65642.1"/>
    </source>
</evidence>
<dbReference type="Proteomes" id="UP000292957">
    <property type="component" value="Unassembled WGS sequence"/>
</dbReference>
<feature type="compositionally biased region" description="Basic and acidic residues" evidence="11">
    <location>
        <begin position="184"/>
        <end position="207"/>
    </location>
</feature>
<evidence type="ECO:0000256" key="1">
    <source>
        <dbReference type="ARBA" id="ARBA00004173"/>
    </source>
</evidence>
<reference evidence="14 15" key="1">
    <citation type="submission" date="2019-01" db="EMBL/GenBank/DDBJ databases">
        <title>Draft genome sequences of three monokaryotic isolates of the white-rot basidiomycete fungus Dichomitus squalens.</title>
        <authorList>
            <consortium name="DOE Joint Genome Institute"/>
            <person name="Lopez S.C."/>
            <person name="Andreopoulos B."/>
            <person name="Pangilinan J."/>
            <person name="Lipzen A."/>
            <person name="Riley R."/>
            <person name="Ahrendt S."/>
            <person name="Ng V."/>
            <person name="Barry K."/>
            <person name="Daum C."/>
            <person name="Grigoriev I.V."/>
            <person name="Hilden K.S."/>
            <person name="Makela M.R."/>
            <person name="de Vries R.P."/>
        </authorList>
    </citation>
    <scope>NUCLEOTIDE SEQUENCE [LARGE SCALE GENOMIC DNA]</scope>
    <source>
        <strain evidence="14 15">CBS 464.89</strain>
        <strain evidence="13">OM18370.1</strain>
    </source>
</reference>
<dbReference type="HAMAP" id="MF_00100_B">
    <property type="entry name" value="IF_2_B"/>
    <property type="match status" value="1"/>
</dbReference>
<evidence type="ECO:0000256" key="11">
    <source>
        <dbReference type="SAM" id="MobiDB-lite"/>
    </source>
</evidence>
<dbReference type="GO" id="GO:0005525">
    <property type="term" value="F:GTP binding"/>
    <property type="evidence" value="ECO:0007669"/>
    <property type="project" value="UniProtKB-KW"/>
</dbReference>
<dbReference type="InterPro" id="IPR044145">
    <property type="entry name" value="IF2_II"/>
</dbReference>
<dbReference type="NCBIfam" id="TIGR00487">
    <property type="entry name" value="IF-2"/>
    <property type="match status" value="1"/>
</dbReference>
<dbReference type="Pfam" id="PF00009">
    <property type="entry name" value="GTP_EFTU"/>
    <property type="match status" value="1"/>
</dbReference>
<dbReference type="NCBIfam" id="TIGR00231">
    <property type="entry name" value="small_GTP"/>
    <property type="match status" value="1"/>
</dbReference>
<dbReference type="GO" id="GO:0003743">
    <property type="term" value="F:translation initiation factor activity"/>
    <property type="evidence" value="ECO:0007669"/>
    <property type="project" value="UniProtKB-KW"/>
</dbReference>
<organism evidence="14 15">
    <name type="scientific">Dichomitus squalens</name>
    <dbReference type="NCBI Taxonomy" id="114155"/>
    <lineage>
        <taxon>Eukaryota</taxon>
        <taxon>Fungi</taxon>
        <taxon>Dikarya</taxon>
        <taxon>Basidiomycota</taxon>
        <taxon>Agaricomycotina</taxon>
        <taxon>Agaricomycetes</taxon>
        <taxon>Polyporales</taxon>
        <taxon>Polyporaceae</taxon>
        <taxon>Dichomitus</taxon>
    </lineage>
</organism>